<dbReference type="RefSeq" id="WP_086742922.1">
    <property type="nucleotide sequence ID" value="NZ_MWPV01000001.1"/>
</dbReference>
<comment type="caution">
    <text evidence="1">The sequence shown here is derived from an EMBL/GenBank/DDBJ whole genome shotgun (WGS) entry which is preliminary data.</text>
</comment>
<organism evidence="1 2">
    <name type="scientific">Pseudoalteromonas ulvae</name>
    <dbReference type="NCBI Taxonomy" id="107327"/>
    <lineage>
        <taxon>Bacteria</taxon>
        <taxon>Pseudomonadati</taxon>
        <taxon>Pseudomonadota</taxon>
        <taxon>Gammaproteobacteria</taxon>
        <taxon>Alteromonadales</taxon>
        <taxon>Pseudoalteromonadaceae</taxon>
        <taxon>Pseudoalteromonas</taxon>
    </lineage>
</organism>
<dbReference type="Pfam" id="PF07295">
    <property type="entry name" value="DUF1451"/>
    <property type="match status" value="1"/>
</dbReference>
<protein>
    <recommendedName>
        <fullName evidence="3">Zinc ribbon-containing protein</fullName>
    </recommendedName>
</protein>
<name>A0A244CV76_PSEDV</name>
<evidence type="ECO:0000313" key="2">
    <source>
        <dbReference type="Proteomes" id="UP000194841"/>
    </source>
</evidence>
<proteinExistence type="predicted"/>
<accession>A0A244CV76</accession>
<dbReference type="Proteomes" id="UP000194841">
    <property type="component" value="Unassembled WGS sequence"/>
</dbReference>
<dbReference type="EMBL" id="MWPV01000001">
    <property type="protein sequence ID" value="OUL59532.1"/>
    <property type="molecule type" value="Genomic_DNA"/>
</dbReference>
<keyword evidence="2" id="KW-1185">Reference proteome</keyword>
<dbReference type="InterPro" id="IPR009912">
    <property type="entry name" value="DUF1451"/>
</dbReference>
<sequence length="158" mass="18652">MSHSNNYQKWLEELHQWLSDVKKHELSQLVAYIQKGENEAKAIGHYSSEQLAQYKEYFLRDLSHWQAHQKHYHQLALEELKESCWYELAEVADRSQVEWFSLLEDFQHNGIYHQGEWVGIGILTCKNCGQSIHNYHPVKIDACSKCQGIYFTRQALSP</sequence>
<dbReference type="OrthoDB" id="3174978at2"/>
<evidence type="ECO:0008006" key="3">
    <source>
        <dbReference type="Google" id="ProtNLM"/>
    </source>
</evidence>
<reference evidence="1 2" key="1">
    <citation type="submission" date="2017-02" db="EMBL/GenBank/DDBJ databases">
        <title>Pseudoalteromonas ulvae TC14 Genome.</title>
        <authorList>
            <person name="Molmeret M."/>
        </authorList>
    </citation>
    <scope>NUCLEOTIDE SEQUENCE [LARGE SCALE GENOMIC DNA]</scope>
    <source>
        <strain evidence="1">TC14</strain>
    </source>
</reference>
<dbReference type="AlphaFoldDB" id="A0A244CV76"/>
<gene>
    <name evidence="1" type="ORF">B1199_04505</name>
</gene>
<evidence type="ECO:0000313" key="1">
    <source>
        <dbReference type="EMBL" id="OUL59532.1"/>
    </source>
</evidence>